<evidence type="ECO:0000259" key="2">
    <source>
        <dbReference type="SMART" id="SM00382"/>
    </source>
</evidence>
<gene>
    <name evidence="3" type="ORF">P175DRAFT_0535610</name>
</gene>
<sequence>MESEFPQGGQPPETPRTTLPPQSDREPLITTESPPPSPPSRERTRRSKENLARRGKNEREYSSASSESTDPDSDDSTWNTPRIIKNRIREPSTVRDSFSYRTPRHVIRRLYEERQQYSQDCNPPVIWEARIYRARHGKQSSRDEPRAIYYDDRPLEYKLQPLSGDSELMNSDKKNVGEQQNHVSWTGAVFEVCFRALEHPLPRSIYVHHPRSDAAKPSGNTGKANPPAKENADSSLVFNRVSEMGIRIKSPFLYCILSDIVGYYPSFYMELPAANLLKLFLKRGSEVNSNFAIYEPYAVLMHHFLEIEATANNIQPRQKMDQESEREQDDPQVSRLKIEHLKRLYDFLNPQYQAQILPLQEQLKTTAPRIAFDMLWWIYRPGTTVYYRTPRVVYACVISNIRSNLDDRDYRDYDGVQATENIVNLWVLDLWYLDSDGVKIGRSPATSRIEAFTGLREITSLDICPIAVWDAFDKGERRKTIMRRSSHLFKALQQGFLLARHDGPVFNSSRYYAGPVVIDHRRGISSTQSQPPSIGRVRDFCPQFCGYDGIIVNESTNLNDDPGINTELFSENLPGRQQALLANEPRRSSSREAFHGTRGSEPAVLSEYTNVNANTLNVGHEGKEYVKELDDHQLLLLSPIAWAFALKTKQWLMIQADYVSEIVQSEDSIDNLVLGEDDLKTICRLAKRQNNIQESWAADFIEGKGTGQIILLHGPPGVGKTYTVEAIAEWLHRPLLALSITDIGTIETRVESELLKWFSLAEAWNAVLLVDEADIFLERRQNRDLARNGLVSAFLRRMEYLKNLLFLTTNRVGQIDDAFISRVHVAIGYKALSGEDRKRIWNGFFRKLTRERPGKIQIAPGAKNWVLEMALNGTAQLNGRDIRNALQTAITLAETECEEDPDFDPSTMAIAVDESHFQRALDISHKFYEYVKSIRREDERKRAAGRCDRNDYWEGES</sequence>
<organism evidence="3 4">
    <name type="scientific">Aspergillus ochraceoroseus IBT 24754</name>
    <dbReference type="NCBI Taxonomy" id="1392256"/>
    <lineage>
        <taxon>Eukaryota</taxon>
        <taxon>Fungi</taxon>
        <taxon>Dikarya</taxon>
        <taxon>Ascomycota</taxon>
        <taxon>Pezizomycotina</taxon>
        <taxon>Eurotiomycetes</taxon>
        <taxon>Eurotiomycetidae</taxon>
        <taxon>Eurotiales</taxon>
        <taxon>Aspergillaceae</taxon>
        <taxon>Aspergillus</taxon>
        <taxon>Aspergillus subgen. Nidulantes</taxon>
    </lineage>
</organism>
<dbReference type="Pfam" id="PF00004">
    <property type="entry name" value="AAA"/>
    <property type="match status" value="1"/>
</dbReference>
<dbReference type="Pfam" id="PF23232">
    <property type="entry name" value="AAA_lid_13"/>
    <property type="match status" value="1"/>
</dbReference>
<feature type="region of interest" description="Disordered" evidence="1">
    <location>
        <begin position="209"/>
        <end position="231"/>
    </location>
</feature>
<dbReference type="EMBL" id="MSFN02000009">
    <property type="protein sequence ID" value="PTU17870.1"/>
    <property type="molecule type" value="Genomic_DNA"/>
</dbReference>
<dbReference type="Gene3D" id="3.40.50.300">
    <property type="entry name" value="P-loop containing nucleotide triphosphate hydrolases"/>
    <property type="match status" value="1"/>
</dbReference>
<dbReference type="SUPFAM" id="SSF52540">
    <property type="entry name" value="P-loop containing nucleoside triphosphate hydrolases"/>
    <property type="match status" value="1"/>
</dbReference>
<dbReference type="InterPro" id="IPR003959">
    <property type="entry name" value="ATPase_AAA_core"/>
</dbReference>
<evidence type="ECO:0000313" key="4">
    <source>
        <dbReference type="Proteomes" id="UP000244073"/>
    </source>
</evidence>
<dbReference type="Proteomes" id="UP000244073">
    <property type="component" value="Unassembled WGS sequence"/>
</dbReference>
<dbReference type="GO" id="GO:0005524">
    <property type="term" value="F:ATP binding"/>
    <property type="evidence" value="ECO:0007669"/>
    <property type="project" value="InterPro"/>
</dbReference>
<dbReference type="Pfam" id="PF22942">
    <property type="entry name" value="DUF7025"/>
    <property type="match status" value="1"/>
</dbReference>
<evidence type="ECO:0000256" key="1">
    <source>
        <dbReference type="SAM" id="MobiDB-lite"/>
    </source>
</evidence>
<proteinExistence type="predicted"/>
<dbReference type="PANTHER" id="PTHR46411:SF4">
    <property type="entry name" value="AAA+ ATPASE DOMAIN-CONTAINING PROTEIN"/>
    <property type="match status" value="1"/>
</dbReference>
<evidence type="ECO:0000313" key="3">
    <source>
        <dbReference type="EMBL" id="PTU17870.1"/>
    </source>
</evidence>
<protein>
    <recommendedName>
        <fullName evidence="2">AAA+ ATPase domain-containing protein</fullName>
    </recommendedName>
</protein>
<dbReference type="SMART" id="SM00382">
    <property type="entry name" value="AAA"/>
    <property type="match status" value="1"/>
</dbReference>
<dbReference type="RefSeq" id="XP_040749262.1">
    <property type="nucleotide sequence ID" value="XM_040900238.1"/>
</dbReference>
<dbReference type="PANTHER" id="PTHR46411">
    <property type="entry name" value="FAMILY ATPASE, PUTATIVE-RELATED"/>
    <property type="match status" value="1"/>
</dbReference>
<dbReference type="InterPro" id="IPR027417">
    <property type="entry name" value="P-loop_NTPase"/>
</dbReference>
<dbReference type="GO" id="GO:0016887">
    <property type="term" value="F:ATP hydrolysis activity"/>
    <property type="evidence" value="ECO:0007669"/>
    <property type="project" value="InterPro"/>
</dbReference>
<dbReference type="VEuPathDB" id="FungiDB:P175DRAFT_0535610"/>
<dbReference type="InterPro" id="IPR056599">
    <property type="entry name" value="AAA_lid_fung"/>
</dbReference>
<feature type="domain" description="AAA+ ATPase" evidence="2">
    <location>
        <begin position="706"/>
        <end position="832"/>
    </location>
</feature>
<name>A0A2T5LNL0_9EURO</name>
<dbReference type="OrthoDB" id="10042665at2759"/>
<dbReference type="GeneID" id="63817120"/>
<feature type="region of interest" description="Disordered" evidence="1">
    <location>
        <begin position="1"/>
        <end position="84"/>
    </location>
</feature>
<comment type="caution">
    <text evidence="3">The sequence shown here is derived from an EMBL/GenBank/DDBJ whole genome shotgun (WGS) entry which is preliminary data.</text>
</comment>
<reference evidence="3 4" key="1">
    <citation type="journal article" date="2018" name="Proc. Natl. Acad. Sci. U.S.A.">
        <title>Linking secondary metabolites to gene clusters through genome sequencing of six diverse Aspergillus species.</title>
        <authorList>
            <person name="Kaerboelling I."/>
            <person name="Vesth T.C."/>
            <person name="Frisvad J.C."/>
            <person name="Nybo J.L."/>
            <person name="Theobald S."/>
            <person name="Kuo A."/>
            <person name="Bowyer P."/>
            <person name="Matsuda Y."/>
            <person name="Mondo S."/>
            <person name="Lyhne E.K."/>
            <person name="Kogle M.E."/>
            <person name="Clum A."/>
            <person name="Lipzen A."/>
            <person name="Salamov A."/>
            <person name="Ngan C.Y."/>
            <person name="Daum C."/>
            <person name="Chiniquy J."/>
            <person name="Barry K."/>
            <person name="LaButti K."/>
            <person name="Haridas S."/>
            <person name="Simmons B.A."/>
            <person name="Magnuson J.K."/>
            <person name="Mortensen U.H."/>
            <person name="Larsen T.O."/>
            <person name="Grigoriev I.V."/>
            <person name="Baker S.E."/>
            <person name="Andersen M.R."/>
        </authorList>
    </citation>
    <scope>NUCLEOTIDE SEQUENCE [LARGE SCALE GENOMIC DNA]</scope>
    <source>
        <strain evidence="3 4">IBT 24754</strain>
    </source>
</reference>
<accession>A0A2T5LNL0</accession>
<dbReference type="AlphaFoldDB" id="A0A2T5LNL0"/>
<dbReference type="InterPro" id="IPR054289">
    <property type="entry name" value="DUF7025"/>
</dbReference>
<feature type="compositionally biased region" description="Basic and acidic residues" evidence="1">
    <location>
        <begin position="47"/>
        <end position="61"/>
    </location>
</feature>
<dbReference type="InterPro" id="IPR003593">
    <property type="entry name" value="AAA+_ATPase"/>
</dbReference>
<dbReference type="CDD" id="cd19481">
    <property type="entry name" value="RecA-like_protease"/>
    <property type="match status" value="1"/>
</dbReference>